<dbReference type="SMART" id="SM00220">
    <property type="entry name" value="S_TKc"/>
    <property type="match status" value="1"/>
</dbReference>
<feature type="region of interest" description="Disordered" evidence="5">
    <location>
        <begin position="117"/>
        <end position="188"/>
    </location>
</feature>
<evidence type="ECO:0000256" key="1">
    <source>
        <dbReference type="ARBA" id="ARBA00022679"/>
    </source>
</evidence>
<protein>
    <submittedName>
        <fullName evidence="8">TKL protein kinase</fullName>
    </submittedName>
</protein>
<feature type="compositionally biased region" description="Polar residues" evidence="5">
    <location>
        <begin position="466"/>
        <end position="485"/>
    </location>
</feature>
<feature type="compositionally biased region" description="Low complexity" evidence="5">
    <location>
        <begin position="24"/>
        <end position="41"/>
    </location>
</feature>
<dbReference type="PROSITE" id="PS00108">
    <property type="entry name" value="PROTEIN_KINASE_ST"/>
    <property type="match status" value="1"/>
</dbReference>
<dbReference type="VEuPathDB" id="FungiDB:VP01_407g1"/>
<keyword evidence="6" id="KW-0472">Membrane</keyword>
<dbReference type="EMBL" id="LAVV01009146">
    <property type="protein sequence ID" value="KNZ51131.1"/>
    <property type="molecule type" value="Genomic_DNA"/>
</dbReference>
<evidence type="ECO:0000256" key="6">
    <source>
        <dbReference type="SAM" id="Phobius"/>
    </source>
</evidence>
<keyword evidence="6" id="KW-0812">Transmembrane</keyword>
<feature type="transmembrane region" description="Helical" evidence="6">
    <location>
        <begin position="247"/>
        <end position="274"/>
    </location>
</feature>
<keyword evidence="1" id="KW-0808">Transferase</keyword>
<evidence type="ECO:0000313" key="9">
    <source>
        <dbReference type="Proteomes" id="UP000037035"/>
    </source>
</evidence>
<dbReference type="Gene3D" id="1.10.510.10">
    <property type="entry name" value="Transferase(Phosphotransferase) domain 1"/>
    <property type="match status" value="1"/>
</dbReference>
<keyword evidence="9" id="KW-1185">Reference proteome</keyword>
<comment type="caution">
    <text evidence="8">The sequence shown here is derived from an EMBL/GenBank/DDBJ whole genome shotgun (WGS) entry which is preliminary data.</text>
</comment>
<feature type="compositionally biased region" description="Low complexity" evidence="5">
    <location>
        <begin position="673"/>
        <end position="686"/>
    </location>
</feature>
<evidence type="ECO:0000256" key="4">
    <source>
        <dbReference type="ARBA" id="ARBA00022840"/>
    </source>
</evidence>
<dbReference type="CDD" id="cd13999">
    <property type="entry name" value="STKc_MAP3K-like"/>
    <property type="match status" value="1"/>
</dbReference>
<evidence type="ECO:0000256" key="2">
    <source>
        <dbReference type="ARBA" id="ARBA00022741"/>
    </source>
</evidence>
<dbReference type="PANTHER" id="PTHR44329">
    <property type="entry name" value="SERINE/THREONINE-PROTEIN KINASE TNNI3K-RELATED"/>
    <property type="match status" value="1"/>
</dbReference>
<dbReference type="Proteomes" id="UP000037035">
    <property type="component" value="Unassembled WGS sequence"/>
</dbReference>
<reference evidence="8 9" key="1">
    <citation type="submission" date="2015-08" db="EMBL/GenBank/DDBJ databases">
        <title>Next Generation Sequencing and Analysis of the Genome of Puccinia sorghi L Schw, the Causal Agent of Maize Common Rust.</title>
        <authorList>
            <person name="Rochi L."/>
            <person name="Burguener G."/>
            <person name="Darino M."/>
            <person name="Turjanski A."/>
            <person name="Kreff E."/>
            <person name="Dieguez M.J."/>
            <person name="Sacco F."/>
        </authorList>
    </citation>
    <scope>NUCLEOTIDE SEQUENCE [LARGE SCALE GENOMIC DNA]</scope>
    <source>
        <strain evidence="8 9">RO10H11247</strain>
    </source>
</reference>
<feature type="compositionally biased region" description="Basic residues" evidence="5">
    <location>
        <begin position="1"/>
        <end position="10"/>
    </location>
</feature>
<evidence type="ECO:0000259" key="7">
    <source>
        <dbReference type="PROSITE" id="PS50011"/>
    </source>
</evidence>
<feature type="transmembrane region" description="Helical" evidence="6">
    <location>
        <begin position="1081"/>
        <end position="1103"/>
    </location>
</feature>
<evidence type="ECO:0000256" key="5">
    <source>
        <dbReference type="SAM" id="MobiDB-lite"/>
    </source>
</evidence>
<dbReference type="PROSITE" id="PS50011">
    <property type="entry name" value="PROTEIN_KINASE_DOM"/>
    <property type="match status" value="1"/>
</dbReference>
<keyword evidence="3 8" id="KW-0418">Kinase</keyword>
<dbReference type="InterPro" id="IPR008271">
    <property type="entry name" value="Ser/Thr_kinase_AS"/>
</dbReference>
<sequence>MKFRTKRRKTINNTTFDNNDLPKSSSTSSSSSYQSNNDTTSANIKRLPIKNPPRTHSAARPVVRVLSPLPPNACLSRKFVTLPAHLNRLCKTTIHTNDSMLPFKAHHQIIKSRPICTTLPTNEPRTNKKRKRTRTISASNNTTTIPNMENSNRQVMVLINQSNHSPKPPPRPFSQSGDSHHSRSSSQDPQLVLPEAAAYYIHHASKPQLLRLRRDQLIQLIKAAWENHDRSEELEETHHKNKVSLGFFFFFFFRTSTFLLLPSPLFYHIFWIYIPRHTVRIIKITSRLTPPFHFCRTNRSKKSTLFPSQSEPSSSATNMNPNLMQESPQDSSITQPWPVTRLQTRAKSSLDLKQMDTSRGVRQNGTMACSRSQQRKSTFEAAPAPGITRKTRSATQATTQSNIYSSSSSWSSSLNSEQLVEEPPVTRTPRRLSNRGKAVKFIGRRSGGPTPIAFRTRRSSNHRSVTRASVSSKSRSTRGANTPNLRSPRFDVVTPTRSTRKLRNGKVIPLKKMIGDRPNGNHPSHEHENGATSSSSHDDDEATLEDDSEDQPEMGDLEDEVASQIGTESDVDICSAQSEDNNSEDDAFDIAEDDHEPIQIDSEDEGDDDDDDVEYDEDETLVDLSQATSKGLLRLKRDNLIRLCEEREIQAEGTKKNLVQNLLAWRDTNEAISPSSDASQQSPAESMASEEQAYEEEGLTPTANSPVVSLARTADGTSSRPIILDSTVTDQKPFAEKTAIKTPMGPKTALQKKDDIGELLDLESLNLQDKEIQPEQLKKLELIGSGGFKDVYRGFYKKVPVAIAEIRGHLTEMDLKELRILRDLRHENIVRFIGVSVPTDSSNCSSSSGATTTATKAASIGSKKLVVEEKPHLPPIMVVTEICTNGDLFDYLRKTPSPGFLKICQIFRDICRGLDYLHSHSPKIIHRDLKSSNVLITNRGVAKLNDFGLARIKNSTRSMVKSLVGTVNWQAPELWVAHPRYNEKVDVYSAGLVLWEMLQWHQPVKRYPFEGQNEHAIYHDVGHRQLRPATAGMRRQWGDEMLNLVEKLWAQNPADRPRMDLVLVELESIVTDFNPLCSISLATGLVVHILFFFLLLVFCARLFPWV</sequence>
<dbReference type="InterPro" id="IPR000719">
    <property type="entry name" value="Prot_kinase_dom"/>
</dbReference>
<dbReference type="Pfam" id="PF00069">
    <property type="entry name" value="Pkinase"/>
    <property type="match status" value="1"/>
</dbReference>
<dbReference type="InterPro" id="IPR011009">
    <property type="entry name" value="Kinase-like_dom_sf"/>
</dbReference>
<feature type="compositionally biased region" description="Basic residues" evidence="5">
    <location>
        <begin position="455"/>
        <end position="465"/>
    </location>
</feature>
<evidence type="ECO:0000313" key="8">
    <source>
        <dbReference type="EMBL" id="KNZ51131.1"/>
    </source>
</evidence>
<feature type="compositionally biased region" description="Polar residues" evidence="5">
    <location>
        <begin position="358"/>
        <end position="376"/>
    </location>
</feature>
<dbReference type="STRING" id="27349.A0A0L6URG5"/>
<feature type="compositionally biased region" description="Acidic residues" evidence="5">
    <location>
        <begin position="538"/>
        <end position="556"/>
    </location>
</feature>
<feature type="compositionally biased region" description="Acidic residues" evidence="5">
    <location>
        <begin position="581"/>
        <end position="616"/>
    </location>
</feature>
<dbReference type="SUPFAM" id="SSF56112">
    <property type="entry name" value="Protein kinase-like (PK-like)"/>
    <property type="match status" value="1"/>
</dbReference>
<dbReference type="GO" id="GO:0004674">
    <property type="term" value="F:protein serine/threonine kinase activity"/>
    <property type="evidence" value="ECO:0007669"/>
    <property type="project" value="TreeGrafter"/>
</dbReference>
<gene>
    <name evidence="8" type="ORF">VP01_407g1</name>
</gene>
<keyword evidence="6" id="KW-1133">Transmembrane helix</keyword>
<feature type="region of interest" description="Disordered" evidence="5">
    <location>
        <begin position="358"/>
        <end position="556"/>
    </location>
</feature>
<keyword evidence="4" id="KW-0067">ATP-binding</keyword>
<dbReference type="GO" id="GO:0005524">
    <property type="term" value="F:ATP binding"/>
    <property type="evidence" value="ECO:0007669"/>
    <property type="project" value="UniProtKB-KW"/>
</dbReference>
<feature type="region of interest" description="Disordered" evidence="5">
    <location>
        <begin position="577"/>
        <end position="616"/>
    </location>
</feature>
<feature type="domain" description="Protein kinase" evidence="7">
    <location>
        <begin position="777"/>
        <end position="1070"/>
    </location>
</feature>
<evidence type="ECO:0000256" key="3">
    <source>
        <dbReference type="ARBA" id="ARBA00022777"/>
    </source>
</evidence>
<feature type="region of interest" description="Disordered" evidence="5">
    <location>
        <begin position="303"/>
        <end position="335"/>
    </location>
</feature>
<name>A0A0L6URG5_9BASI</name>
<feature type="compositionally biased region" description="Low complexity" evidence="5">
    <location>
        <begin position="401"/>
        <end position="416"/>
    </location>
</feature>
<proteinExistence type="predicted"/>
<feature type="compositionally biased region" description="Basic residues" evidence="5">
    <location>
        <begin position="428"/>
        <end position="438"/>
    </location>
</feature>
<feature type="compositionally biased region" description="Polar residues" evidence="5">
    <location>
        <begin position="136"/>
        <end position="165"/>
    </location>
</feature>
<feature type="region of interest" description="Disordered" evidence="5">
    <location>
        <begin position="1"/>
        <end position="58"/>
    </location>
</feature>
<organism evidence="8 9">
    <name type="scientific">Puccinia sorghi</name>
    <dbReference type="NCBI Taxonomy" id="27349"/>
    <lineage>
        <taxon>Eukaryota</taxon>
        <taxon>Fungi</taxon>
        <taxon>Dikarya</taxon>
        <taxon>Basidiomycota</taxon>
        <taxon>Pucciniomycotina</taxon>
        <taxon>Pucciniomycetes</taxon>
        <taxon>Pucciniales</taxon>
        <taxon>Pucciniaceae</taxon>
        <taxon>Puccinia</taxon>
    </lineage>
</organism>
<dbReference type="InterPro" id="IPR051681">
    <property type="entry name" value="Ser/Thr_Kinases-Pseudokinases"/>
</dbReference>
<feature type="region of interest" description="Disordered" evidence="5">
    <location>
        <begin position="671"/>
        <end position="707"/>
    </location>
</feature>
<dbReference type="AlphaFoldDB" id="A0A0L6URG5"/>
<accession>A0A0L6URG5</accession>
<keyword evidence="2" id="KW-0547">Nucleotide-binding</keyword>
<dbReference type="OrthoDB" id="4062651at2759"/>
<dbReference type="PANTHER" id="PTHR44329:SF288">
    <property type="entry name" value="MITOGEN-ACTIVATED PROTEIN KINASE KINASE KINASE 20"/>
    <property type="match status" value="1"/>
</dbReference>